<evidence type="ECO:0000256" key="2">
    <source>
        <dbReference type="ARBA" id="ARBA00009307"/>
    </source>
</evidence>
<dbReference type="AlphaFoldDB" id="A0A7R9YT63"/>
<evidence type="ECO:0000256" key="3">
    <source>
        <dbReference type="ARBA" id="ARBA00022478"/>
    </source>
</evidence>
<dbReference type="FunFam" id="3.30.1490.120:FF:000001">
    <property type="entry name" value="DNA-directed RNA polymerase II subunit RPB7"/>
    <property type="match status" value="1"/>
</dbReference>
<dbReference type="GO" id="GO:0060213">
    <property type="term" value="P:positive regulation of nuclear-transcribed mRNA poly(A) tail shortening"/>
    <property type="evidence" value="ECO:0007669"/>
    <property type="project" value="TreeGrafter"/>
</dbReference>
<dbReference type="SUPFAM" id="SSF88798">
    <property type="entry name" value="N-terminal, heterodimerisation domain of RBP7 (RpoE)"/>
    <property type="match status" value="1"/>
</dbReference>
<feature type="domain" description="S1 motif" evidence="6">
    <location>
        <begin position="82"/>
        <end position="158"/>
    </location>
</feature>
<organism evidence="8">
    <name type="scientific">Chlamydomonas euryale</name>
    <dbReference type="NCBI Taxonomy" id="1486919"/>
    <lineage>
        <taxon>Eukaryota</taxon>
        <taxon>Viridiplantae</taxon>
        <taxon>Chlorophyta</taxon>
        <taxon>core chlorophytes</taxon>
        <taxon>Chlorophyceae</taxon>
        <taxon>CS clade</taxon>
        <taxon>Chlamydomonadales</taxon>
        <taxon>Chlamydomonadaceae</taxon>
        <taxon>Chlamydomonas</taxon>
    </lineage>
</organism>
<evidence type="ECO:0000259" key="6">
    <source>
        <dbReference type="Pfam" id="PF00575"/>
    </source>
</evidence>
<dbReference type="CDD" id="cd04329">
    <property type="entry name" value="RNAP_II_Rpb7_N"/>
    <property type="match status" value="1"/>
</dbReference>
<dbReference type="Pfam" id="PF03876">
    <property type="entry name" value="SHS2_Rpb7-N"/>
    <property type="match status" value="1"/>
</dbReference>
<name>A0A7R9YT63_9CHLO</name>
<dbReference type="GO" id="GO:0005665">
    <property type="term" value="C:RNA polymerase II, core complex"/>
    <property type="evidence" value="ECO:0007669"/>
    <property type="project" value="TreeGrafter"/>
</dbReference>
<dbReference type="SUPFAM" id="SSF50249">
    <property type="entry name" value="Nucleic acid-binding proteins"/>
    <property type="match status" value="1"/>
</dbReference>
<protein>
    <recommendedName>
        <fullName evidence="9">DNA-directed RNA polymerase II subunit RPB7</fullName>
    </recommendedName>
</protein>
<comment type="similarity">
    <text evidence="2">Belongs to the eukaryotic RPB7/RPC8 RNA polymerase subunit family.</text>
</comment>
<evidence type="ECO:0000313" key="8">
    <source>
        <dbReference type="EMBL" id="CAD8284021.1"/>
    </source>
</evidence>
<dbReference type="GO" id="GO:0003727">
    <property type="term" value="F:single-stranded RNA binding"/>
    <property type="evidence" value="ECO:0007669"/>
    <property type="project" value="TreeGrafter"/>
</dbReference>
<keyword evidence="3" id="KW-0240">DNA-directed RNA polymerase</keyword>
<gene>
    <name evidence="8" type="ORF">CEUR00632_LOCUS4056</name>
</gene>
<reference evidence="8" key="1">
    <citation type="submission" date="2021-01" db="EMBL/GenBank/DDBJ databases">
        <authorList>
            <person name="Corre E."/>
            <person name="Pelletier E."/>
            <person name="Niang G."/>
            <person name="Scheremetjew M."/>
            <person name="Finn R."/>
            <person name="Kale V."/>
            <person name="Holt S."/>
            <person name="Cochrane G."/>
            <person name="Meng A."/>
            <person name="Brown T."/>
            <person name="Cohen L."/>
        </authorList>
    </citation>
    <scope>NUCLEOTIDE SEQUENCE</scope>
    <source>
        <strain evidence="8">CCMP219</strain>
    </source>
</reference>
<accession>A0A7R9YT63</accession>
<evidence type="ECO:0000259" key="7">
    <source>
        <dbReference type="Pfam" id="PF03876"/>
    </source>
</evidence>
<dbReference type="EMBL" id="HBEC01008832">
    <property type="protein sequence ID" value="CAD8284021.1"/>
    <property type="molecule type" value="Transcribed_RNA"/>
</dbReference>
<dbReference type="FunFam" id="2.40.50.140:FF:000043">
    <property type="entry name" value="DNA-directed RNA polymerase II subunit RPB7"/>
    <property type="match status" value="1"/>
</dbReference>
<dbReference type="PANTHER" id="PTHR12709">
    <property type="entry name" value="DNA-DIRECTED RNA POLYMERASE II, III"/>
    <property type="match status" value="1"/>
</dbReference>
<dbReference type="GO" id="GO:0000932">
    <property type="term" value="C:P-body"/>
    <property type="evidence" value="ECO:0007669"/>
    <property type="project" value="TreeGrafter"/>
</dbReference>
<feature type="domain" description="RNA polymerase Rpb7-like N-terminal" evidence="7">
    <location>
        <begin position="11"/>
        <end position="65"/>
    </location>
</feature>
<evidence type="ECO:0000256" key="5">
    <source>
        <dbReference type="ARBA" id="ARBA00023242"/>
    </source>
</evidence>
<dbReference type="GO" id="GO:0006367">
    <property type="term" value="P:transcription initiation at RNA polymerase II promoter"/>
    <property type="evidence" value="ECO:0007669"/>
    <property type="project" value="TreeGrafter"/>
</dbReference>
<evidence type="ECO:0000256" key="1">
    <source>
        <dbReference type="ARBA" id="ARBA00004123"/>
    </source>
</evidence>
<dbReference type="GO" id="GO:0003697">
    <property type="term" value="F:single-stranded DNA binding"/>
    <property type="evidence" value="ECO:0007669"/>
    <property type="project" value="TreeGrafter"/>
</dbReference>
<keyword evidence="4" id="KW-0804">Transcription</keyword>
<keyword evidence="5" id="KW-0539">Nucleus</keyword>
<dbReference type="Gene3D" id="3.30.1490.120">
    <property type="entry name" value="RNA polymerase Rpb7-like, N-terminal domain"/>
    <property type="match status" value="1"/>
</dbReference>
<comment type="subcellular location">
    <subcellularLocation>
        <location evidence="1">Nucleus</location>
    </subcellularLocation>
</comment>
<dbReference type="InterPro" id="IPR005576">
    <property type="entry name" value="Rpb7-like_N"/>
</dbReference>
<evidence type="ECO:0000256" key="4">
    <source>
        <dbReference type="ARBA" id="ARBA00023163"/>
    </source>
</evidence>
<dbReference type="InterPro" id="IPR045113">
    <property type="entry name" value="Rpb7-like"/>
</dbReference>
<dbReference type="PANTHER" id="PTHR12709:SF4">
    <property type="entry name" value="DNA-DIRECTED RNA POLYMERASE II SUBUNIT RPB7"/>
    <property type="match status" value="1"/>
</dbReference>
<proteinExistence type="inferred from homology"/>
<dbReference type="Pfam" id="PF00575">
    <property type="entry name" value="S1"/>
    <property type="match status" value="1"/>
</dbReference>
<dbReference type="GO" id="GO:0045948">
    <property type="term" value="P:positive regulation of translational initiation"/>
    <property type="evidence" value="ECO:0007669"/>
    <property type="project" value="TreeGrafter"/>
</dbReference>
<evidence type="ECO:0008006" key="9">
    <source>
        <dbReference type="Google" id="ProtNLM"/>
    </source>
</evidence>
<dbReference type="InterPro" id="IPR036898">
    <property type="entry name" value="RNA_pol_Rpb7-like_N_sf"/>
</dbReference>
<dbReference type="Gene3D" id="2.40.50.140">
    <property type="entry name" value="Nucleic acid-binding proteins"/>
    <property type="match status" value="1"/>
</dbReference>
<dbReference type="GO" id="GO:0031369">
    <property type="term" value="F:translation initiation factor binding"/>
    <property type="evidence" value="ECO:0007669"/>
    <property type="project" value="TreeGrafter"/>
</dbReference>
<sequence length="176" mass="19595">MFYVLYLAKDLDVHPRHFGKNLRDEIERKLNDEVEGKCHGKYGYVVCVISVSSIGKGKIRQDGTGYATFKVHYSAVVCRPYIDEVVDVVVTSVNKAGFFAQAGPYEIFVSNHLIPEDYEFNTVGEPCYTSNEDGAQTVQERTEVRLRIVGTNLNQAEIFCIGSMKGDFLGVISAAP</sequence>
<dbReference type="InterPro" id="IPR003029">
    <property type="entry name" value="S1_domain"/>
</dbReference>
<dbReference type="InterPro" id="IPR012340">
    <property type="entry name" value="NA-bd_OB-fold"/>
</dbReference>